<keyword evidence="2" id="KW-1185">Reference proteome</keyword>
<dbReference type="EMBL" id="CM056810">
    <property type="protein sequence ID" value="KAJ8642849.1"/>
    <property type="molecule type" value="Genomic_DNA"/>
</dbReference>
<reference evidence="1 2" key="1">
    <citation type="journal article" date="2022" name="Hortic Res">
        <title>A haplotype resolved chromosomal level avocado genome allows analysis of novel avocado genes.</title>
        <authorList>
            <person name="Nath O."/>
            <person name="Fletcher S.J."/>
            <person name="Hayward A."/>
            <person name="Shaw L.M."/>
            <person name="Masouleh A.K."/>
            <person name="Furtado A."/>
            <person name="Henry R.J."/>
            <person name="Mitter N."/>
        </authorList>
    </citation>
    <scope>NUCLEOTIDE SEQUENCE [LARGE SCALE GENOMIC DNA]</scope>
    <source>
        <strain evidence="2">cv. Hass</strain>
    </source>
</reference>
<evidence type="ECO:0000313" key="2">
    <source>
        <dbReference type="Proteomes" id="UP001234297"/>
    </source>
</evidence>
<gene>
    <name evidence="1" type="ORF">MRB53_004597</name>
</gene>
<proteinExistence type="predicted"/>
<evidence type="ECO:0000313" key="1">
    <source>
        <dbReference type="EMBL" id="KAJ8642849.1"/>
    </source>
</evidence>
<dbReference type="Proteomes" id="UP001234297">
    <property type="component" value="Chromosome 2"/>
</dbReference>
<name>A0ACC2MAW5_PERAE</name>
<protein>
    <submittedName>
        <fullName evidence="1">Uncharacterized protein</fullName>
    </submittedName>
</protein>
<accession>A0ACC2MAW5</accession>
<sequence length="105" mass="11928">MMRRKGQKEKEESHVSLEQRPRFARAKPPTSLHPAHDSSRTLIRTPSPSSKKARRNNFLPLSPNYFHSLSNPNFPKSQANPPLISATVVWNQLTENLSAQEIAKD</sequence>
<comment type="caution">
    <text evidence="1">The sequence shown here is derived from an EMBL/GenBank/DDBJ whole genome shotgun (WGS) entry which is preliminary data.</text>
</comment>
<organism evidence="1 2">
    <name type="scientific">Persea americana</name>
    <name type="common">Avocado</name>
    <dbReference type="NCBI Taxonomy" id="3435"/>
    <lineage>
        <taxon>Eukaryota</taxon>
        <taxon>Viridiplantae</taxon>
        <taxon>Streptophyta</taxon>
        <taxon>Embryophyta</taxon>
        <taxon>Tracheophyta</taxon>
        <taxon>Spermatophyta</taxon>
        <taxon>Magnoliopsida</taxon>
        <taxon>Magnoliidae</taxon>
        <taxon>Laurales</taxon>
        <taxon>Lauraceae</taxon>
        <taxon>Persea</taxon>
    </lineage>
</organism>